<dbReference type="EC" id="3.5.4.29" evidence="2 3"/>
<dbReference type="AlphaFoldDB" id="K0BDJ7"/>
<dbReference type="EMBL" id="CP003843">
    <property type="protein sequence ID" value="AFS83539.1"/>
    <property type="molecule type" value="Genomic_DNA"/>
</dbReference>
<evidence type="ECO:0000256" key="2">
    <source>
        <dbReference type="HAMAP-Rule" id="MF_00608"/>
    </source>
</evidence>
<keyword evidence="2" id="KW-0342">GTP-binding</keyword>
<feature type="domain" description="GGDEF" evidence="4">
    <location>
        <begin position="127"/>
        <end position="248"/>
    </location>
</feature>
<dbReference type="PIRSF" id="PIRSF009265">
    <property type="entry name" value="GTP_cyclohydro_3"/>
    <property type="match status" value="1"/>
</dbReference>
<dbReference type="GeneID" id="13698510"/>
<dbReference type="OrthoDB" id="25211at2157"/>
<name>K0BDJ7_9ARCH</name>
<sequence length="250" mass="28476">MIQLSILKITEYGPWTLTLGSDREHQLQMLQASLYKEVQKLFSEKNCIVFLNRSDEFFVVSNGLDLEDHVQIQKVLEKLFDIRLTISIGTGNSPFEANLKAHEGKKNKIILNNEHNIFGFINGKLDSKVSIMHLDVDDLTSRRKTDSPYEISSIIFELYSKMSKYFLEKNSLTFFMGGDNFMVISNDDAKKSVQDFINMVKNNDKISLNCGIGNANTGRKAVKLATKSLDTIREIRDSGKEKPEVYELSC</sequence>
<dbReference type="InterPro" id="IPR000160">
    <property type="entry name" value="GGDEF_dom"/>
</dbReference>
<dbReference type="Proteomes" id="UP000006100">
    <property type="component" value="Chromosome"/>
</dbReference>
<evidence type="ECO:0000256" key="1">
    <source>
        <dbReference type="ARBA" id="ARBA00022801"/>
    </source>
</evidence>
<reference evidence="5 6" key="1">
    <citation type="journal article" date="2012" name="J. Bacteriol.">
        <title>Draft Genome Sequence of an Ammonia-Oxidizing Archaeon, "Candidatus Nitrosopumilus sediminis" AR2, from Svalbard in the Arctic Circle.</title>
        <authorList>
            <person name="Park S.J."/>
            <person name="Kim J.G."/>
            <person name="Jung M.Y."/>
            <person name="Kim S.J."/>
            <person name="Cha I.T."/>
            <person name="Ghai R."/>
            <person name="Martin-Cuadrado A.B."/>
            <person name="Rodriguez-Valera F."/>
            <person name="Rhee S.K."/>
        </authorList>
    </citation>
    <scope>NUCLEOTIDE SEQUENCE [LARGE SCALE GENOMIC DNA]</scope>
    <source>
        <strain evidence="5 6">AR2</strain>
    </source>
</reference>
<protein>
    <recommendedName>
        <fullName evidence="2 3">GTP cyclohydrolase III</fullName>
        <ecNumber evidence="2 3">3.5.4.29</ecNumber>
    </recommendedName>
</protein>
<keyword evidence="6" id="KW-1185">Reference proteome</keyword>
<dbReference type="InterPro" id="IPR007839">
    <property type="entry name" value="GTP_CycHdrlase_3"/>
</dbReference>
<dbReference type="PATRIC" id="fig|1229909.8.peg.1911"/>
<organism evidence="5 6">
    <name type="scientific">Candidatus Nitrosopumilus sediminis</name>
    <dbReference type="NCBI Taxonomy" id="1229909"/>
    <lineage>
        <taxon>Archaea</taxon>
        <taxon>Nitrososphaerota</taxon>
        <taxon>Nitrososphaeria</taxon>
        <taxon>Nitrosopumilales</taxon>
        <taxon>Nitrosopumilaceae</taxon>
        <taxon>Nitrosopumilus</taxon>
    </lineage>
</organism>
<evidence type="ECO:0000313" key="6">
    <source>
        <dbReference type="Proteomes" id="UP000006100"/>
    </source>
</evidence>
<evidence type="ECO:0000259" key="4">
    <source>
        <dbReference type="PROSITE" id="PS50887"/>
    </source>
</evidence>
<proteinExistence type="inferred from homology"/>
<dbReference type="PROSITE" id="PS50887">
    <property type="entry name" value="GGDEF"/>
    <property type="match status" value="1"/>
</dbReference>
<dbReference type="InterPro" id="IPR043128">
    <property type="entry name" value="Rev_trsase/Diguanyl_cyclase"/>
</dbReference>
<dbReference type="InterPro" id="IPR029787">
    <property type="entry name" value="Nucleotide_cyclase"/>
</dbReference>
<gene>
    <name evidence="2" type="primary">gch3</name>
    <name evidence="5" type="ORF">NSED_08735</name>
</gene>
<keyword evidence="1 2" id="KW-0378">Hydrolase</keyword>
<dbReference type="STRING" id="1229909.NSED_08735"/>
<dbReference type="Pfam" id="PF05165">
    <property type="entry name" value="GCH_III"/>
    <property type="match status" value="1"/>
</dbReference>
<keyword evidence="2" id="KW-0547">Nucleotide-binding</keyword>
<dbReference type="GO" id="GO:0043740">
    <property type="term" value="F:GTP cyclohydrolase IIa activity"/>
    <property type="evidence" value="ECO:0007669"/>
    <property type="project" value="UniProtKB-UniRule"/>
</dbReference>
<evidence type="ECO:0000313" key="5">
    <source>
        <dbReference type="EMBL" id="AFS83539.1"/>
    </source>
</evidence>
<dbReference type="PANTHER" id="PTHR42202">
    <property type="entry name" value="GTP CYCLOHYDROLASE III"/>
    <property type="match status" value="1"/>
</dbReference>
<dbReference type="RefSeq" id="WP_014965906.1">
    <property type="nucleotide sequence ID" value="NC_018656.1"/>
</dbReference>
<dbReference type="HOGENOM" id="CLU_080076_0_0_2"/>
<dbReference type="PANTHER" id="PTHR42202:SF1">
    <property type="entry name" value="GTP CYCLOHYDROLASE III"/>
    <property type="match status" value="1"/>
</dbReference>
<dbReference type="GO" id="GO:0005525">
    <property type="term" value="F:GTP binding"/>
    <property type="evidence" value="ECO:0007669"/>
    <property type="project" value="UniProtKB-KW"/>
</dbReference>
<dbReference type="eggNOG" id="arCOG04202">
    <property type="taxonomic scope" value="Archaea"/>
</dbReference>
<comment type="function">
    <text evidence="2 3">Catalyzes the formation of 2-amino-5-formylamino-6-ribofuranosylamino-4(3H)-pyrimidinone ribonucleotide monophosphate and inorganic phosphate from GTP. Also has an independent pyrophosphate phosphohydrolase activity.</text>
</comment>
<comment type="catalytic activity">
    <reaction evidence="2 3">
        <text>GTP + 3 H2O = 2-amino-5-formylamino-6-(5-phospho-D-ribosylamino)pyrimidin-4(3H)-one + 2 phosphate + 2 H(+)</text>
        <dbReference type="Rhea" id="RHEA:22468"/>
        <dbReference type="ChEBI" id="CHEBI:15377"/>
        <dbReference type="ChEBI" id="CHEBI:15378"/>
        <dbReference type="ChEBI" id="CHEBI:37565"/>
        <dbReference type="ChEBI" id="CHEBI:43474"/>
        <dbReference type="ChEBI" id="CHEBI:57258"/>
        <dbReference type="EC" id="3.5.4.29"/>
    </reaction>
</comment>
<comment type="similarity">
    <text evidence="2 3">Belongs to the archaeal-type GTP cyclohydrolase family.</text>
</comment>
<dbReference type="Gene3D" id="3.30.70.1230">
    <property type="entry name" value="Nucleotide cyclase"/>
    <property type="match status" value="1"/>
</dbReference>
<evidence type="ECO:0000256" key="3">
    <source>
        <dbReference type="PIRNR" id="PIRNR009265"/>
    </source>
</evidence>
<accession>K0BDJ7</accession>
<dbReference type="KEGG" id="nir:NSED_08735"/>
<dbReference type="Gene3D" id="3.30.70.270">
    <property type="match status" value="1"/>
</dbReference>
<dbReference type="HAMAP" id="MF_00608">
    <property type="entry name" value="GTP_cyclohydro_3"/>
    <property type="match status" value="1"/>
</dbReference>